<evidence type="ECO:0000256" key="3">
    <source>
        <dbReference type="ARBA" id="ARBA00022598"/>
    </source>
</evidence>
<dbReference type="SMART" id="SM00823">
    <property type="entry name" value="PKS_PP"/>
    <property type="match status" value="2"/>
</dbReference>
<dbReference type="GO" id="GO:0031177">
    <property type="term" value="F:phosphopantetheine binding"/>
    <property type="evidence" value="ECO:0007669"/>
    <property type="project" value="InterPro"/>
</dbReference>
<name>A0A2K3QNA0_9HYPO</name>
<protein>
    <submittedName>
        <fullName evidence="6">Nonribosomal peptide synthetase</fullName>
    </submittedName>
</protein>
<feature type="region of interest" description="Disordered" evidence="4">
    <location>
        <begin position="219"/>
        <end position="259"/>
    </location>
</feature>
<dbReference type="EMBL" id="NRSZ01000172">
    <property type="protein sequence ID" value="PNY29004.1"/>
    <property type="molecule type" value="Genomic_DNA"/>
</dbReference>
<dbReference type="PROSITE" id="PS00455">
    <property type="entry name" value="AMP_BINDING"/>
    <property type="match status" value="1"/>
</dbReference>
<dbReference type="InterPro" id="IPR042099">
    <property type="entry name" value="ANL_N_sf"/>
</dbReference>
<dbReference type="CDD" id="cd05918">
    <property type="entry name" value="A_NRPS_SidN3_like"/>
    <property type="match status" value="1"/>
</dbReference>
<dbReference type="SUPFAM" id="SSF56801">
    <property type="entry name" value="Acetyl-CoA synthetase-like"/>
    <property type="match status" value="2"/>
</dbReference>
<dbReference type="Proteomes" id="UP000236621">
    <property type="component" value="Unassembled WGS sequence"/>
</dbReference>
<dbReference type="InterPro" id="IPR006162">
    <property type="entry name" value="Ppantetheine_attach_site"/>
</dbReference>
<dbReference type="PROSITE" id="PS00012">
    <property type="entry name" value="PHOSPHOPANTETHEINE"/>
    <property type="match status" value="1"/>
</dbReference>
<dbReference type="STRING" id="45235.A0A2K3QNA0"/>
<keyword evidence="3" id="KW-0436">Ligase</keyword>
<dbReference type="InterPro" id="IPR009081">
    <property type="entry name" value="PP-bd_ACP"/>
</dbReference>
<dbReference type="InterPro" id="IPR023213">
    <property type="entry name" value="CAT-like_dom_sf"/>
</dbReference>
<keyword evidence="7" id="KW-1185">Reference proteome</keyword>
<dbReference type="InterPro" id="IPR020845">
    <property type="entry name" value="AMP-binding_CS"/>
</dbReference>
<dbReference type="InterPro" id="IPR036736">
    <property type="entry name" value="ACP-like_sf"/>
</dbReference>
<dbReference type="GO" id="GO:0016874">
    <property type="term" value="F:ligase activity"/>
    <property type="evidence" value="ECO:0007669"/>
    <property type="project" value="UniProtKB-KW"/>
</dbReference>
<feature type="domain" description="Carrier" evidence="5">
    <location>
        <begin position="1442"/>
        <end position="1518"/>
    </location>
</feature>
<evidence type="ECO:0000313" key="6">
    <source>
        <dbReference type="EMBL" id="PNY29004.1"/>
    </source>
</evidence>
<dbReference type="Gene3D" id="3.30.559.30">
    <property type="entry name" value="Nonribosomal peptide synthetase, condensation domain"/>
    <property type="match status" value="2"/>
</dbReference>
<evidence type="ECO:0000313" key="7">
    <source>
        <dbReference type="Proteomes" id="UP000236621"/>
    </source>
</evidence>
<dbReference type="PROSITE" id="PS50075">
    <property type="entry name" value="CARRIER"/>
    <property type="match status" value="2"/>
</dbReference>
<dbReference type="GO" id="GO:0043041">
    <property type="term" value="P:amino acid activation for nonribosomal peptide biosynthetic process"/>
    <property type="evidence" value="ECO:0007669"/>
    <property type="project" value="TreeGrafter"/>
</dbReference>
<dbReference type="Gene3D" id="3.40.50.12780">
    <property type="entry name" value="N-terminal domain of ligase-like"/>
    <property type="match status" value="2"/>
</dbReference>
<dbReference type="Pfam" id="PF00501">
    <property type="entry name" value="AMP-binding"/>
    <property type="match status" value="2"/>
</dbReference>
<dbReference type="SUPFAM" id="SSF52777">
    <property type="entry name" value="CoA-dependent acyltransferases"/>
    <property type="match status" value="4"/>
</dbReference>
<dbReference type="PANTHER" id="PTHR45527">
    <property type="entry name" value="NONRIBOSOMAL PEPTIDE SYNTHETASE"/>
    <property type="match status" value="1"/>
</dbReference>
<dbReference type="Gene3D" id="3.30.559.10">
    <property type="entry name" value="Chloramphenicol acetyltransferase-like domain"/>
    <property type="match status" value="2"/>
</dbReference>
<dbReference type="NCBIfam" id="TIGR01733">
    <property type="entry name" value="AA-adenyl-dom"/>
    <property type="match status" value="1"/>
</dbReference>
<comment type="caution">
    <text evidence="6">The sequence shown here is derived from an EMBL/GenBank/DDBJ whole genome shotgun (WGS) entry which is preliminary data.</text>
</comment>
<evidence type="ECO:0000256" key="1">
    <source>
        <dbReference type="ARBA" id="ARBA00022450"/>
    </source>
</evidence>
<dbReference type="Gene3D" id="3.30.300.30">
    <property type="match status" value="2"/>
</dbReference>
<dbReference type="InterPro" id="IPR045851">
    <property type="entry name" value="AMP-bd_C_sf"/>
</dbReference>
<feature type="compositionally biased region" description="Basic and acidic residues" evidence="4">
    <location>
        <begin position="220"/>
        <end position="250"/>
    </location>
</feature>
<dbReference type="CDD" id="cd19545">
    <property type="entry name" value="FUM14_C_NRPS-like"/>
    <property type="match status" value="1"/>
</dbReference>
<sequence>MRDLGVNWAFFTPSVAALLSPADVPALRTMVFGGETASPENLRTWAPALHLINSFGPAETSIWSHCVRRRADPQDVGSNIGRGVGCATWITDPADHRRPRPIGAVGEMLVEGPNLAAGYLGEPAKTAAAFVCDPPWMPAARRPTRVYRTGDLARLLPDGSVQFLGRLDHQIKLRGLRIELGEIEHQIRTRLPDDVLVAVDMVGPRPAGSPSVLAAFIAPKEPEPEREQESTAGDGGKDGEKRSDPARHEAPSLLLGGTNGQDRLTGALRGLEAALAAALPAHMVPAAFVPLREMPLTASAKTDRKALKLLASMVSVEELGRLGRVAAGSRQAPASAMERVLARLWSAALARPLDLDVRDGFFRVGGDSLSAMRLVSLARKESVRLSVEQVFKHATLQEMALAASVVAEEEDWGHAHAQRPAAGLLPDAPRFATLGGPEMVASAARAASAQLGVDEAAIEDMYPCSPLQEGLVALSQDARGSYVAQMAYELHAGVDLARFKTAWTSVLEGWPILRTRFFQWHGADGMPRLMQAVMRPAPPRWVQARSLSDHLKLDKRDRVQVGDPMLRLAVFRDQSRGKNHFVMTAHHAIYDGWMLGLLLTSLRRAYLGLPAPTTAPYGAFVAHLAAADHERDRLFWQRYVGSAPRLSWPELPAPDFRPKSTSVRRRTAALPRGGARGGFTSTTLMRAAFAVLLGAYSHAEDVVFASTVYGRAAGGGSAERVAGPTLATVAVRVRVGRELTLREFMAGIQSDAADMLAHEQAGMQSIKRLNPDGLATIDAQSLLVVQVDGDGDGDGLDAANHDDGRGLQLHPVPVSELENGFLSSALVLEATVSADEVRLVATHDDRVLPAVQAERFLRQLCHVVRQLCDAPGRLRLADLDLAPPEDLDEMRRWNPAVPAPARAVVHELVAAQVHQQPEAEALVSHEGSLTYRQLDNASSRLAGHLWTAHGLRPHARVPLVFEKSLWAVVAMLAVLKVGAANVALNPADPADRLRSLVEDVGADLVLCSPMHQSLASGIARRSVCVDPAMFGSGGPDDGADGFHADVVPELLAFLLFTSGSTGRPKAVMIDHAAFCSSMAGHGETLCYRRGSRNLQFTAYTSDVSIGEIFTSLSRGATVCVPSDAERMGDLAGAMERMRVDWAFLTPSVAALLDPARVPTLRTLVFGGETATPTNVRVWAPRLHLINSFGPAETSIWSHAHPAFAVDDDGSDIGWPLGCVTWIADPCDGSRLMPIGAIGELVVEGPNVAAGYYNNPDKTRAAFPGRLPCVPAGGNRIYRTGDLARWMPDGRVQFLGRRDGQVKLHGLKVEMGEVEHALRAGLGDDGREVAVELVQDPGPPEDSRLVAFVSCAPADGPQDRDHPAIVTDEPELRRFAERTAGLRDRLAPRLAAYMIPSFFVPLTSMPLTASAKTNRRLLRALVADGGFARLARFTLASQREIRPPRSPAEKLLHTIWCSVLALPPADFGVEADFFECGGDSIAAMRLASLTLTANARLSVQDVYDNPRLGDLARVLASLHHDVAGAAVTLPAGPANIAPFSLLPPSLHAELDLLVSTAAELCSVEPTQVTDMYPCTPMQRSAVERTVARPGAYWLYNVFEMPEVVDAARLDRAWQLVSATHAVLRTRIFTHDSNMLQAVLGSPTPLRHVDHASADIRQFLAADHPKCGPVYGQPLLRAAVVRASGTGARHLVLALHHAIYDAWSLTRIFAELERTYARLGDGERAEDVDAPKVGFNAFVKAFLDQDRDSAFDFWRGYLLGAETKPFAPPREDGRANCLMRHSISLPAPAAPGPAADVGTRVTHAVTTYAAVALALHRQLQTPDTVLRLVSTGRITPSVPHIEDLIGPTVTAAPLRVSHAAAGTTLREYLAHVNAQVRRLAPFEQTGLDAAVRAQHLDACHGAPQLIVHAFDPYTEQPASGLGLRRKELSALDNDDGVPFTVDVSLESRGRGLGTSLDALHLRLVFDDTIVDEHAARRFVADLDVIARRIASAHGDTPMAALLLEPEEGATDEIQRQITVQRVDEELPN</sequence>
<keyword evidence="2" id="KW-0597">Phosphoprotein</keyword>
<evidence type="ECO:0000259" key="5">
    <source>
        <dbReference type="PROSITE" id="PS50075"/>
    </source>
</evidence>
<evidence type="ECO:0000256" key="4">
    <source>
        <dbReference type="SAM" id="MobiDB-lite"/>
    </source>
</evidence>
<gene>
    <name evidence="6" type="ORF">TCAP_01081</name>
</gene>
<dbReference type="InterPro" id="IPR001242">
    <property type="entry name" value="Condensation_dom"/>
</dbReference>
<accession>A0A2K3QNA0</accession>
<keyword evidence="1" id="KW-0596">Phosphopantetheine</keyword>
<dbReference type="FunFam" id="3.30.300.30:FF:000015">
    <property type="entry name" value="Nonribosomal peptide synthase SidD"/>
    <property type="match status" value="2"/>
</dbReference>
<dbReference type="InterPro" id="IPR000873">
    <property type="entry name" value="AMP-dep_synth/lig_dom"/>
</dbReference>
<dbReference type="GO" id="GO:0005737">
    <property type="term" value="C:cytoplasm"/>
    <property type="evidence" value="ECO:0007669"/>
    <property type="project" value="TreeGrafter"/>
</dbReference>
<dbReference type="Pfam" id="PF00668">
    <property type="entry name" value="Condensation"/>
    <property type="match status" value="2"/>
</dbReference>
<feature type="domain" description="Carrier" evidence="5">
    <location>
        <begin position="332"/>
        <end position="407"/>
    </location>
</feature>
<dbReference type="InterPro" id="IPR010071">
    <property type="entry name" value="AA_adenyl_dom"/>
</dbReference>
<reference evidence="6 7" key="1">
    <citation type="submission" date="2017-08" db="EMBL/GenBank/DDBJ databases">
        <title>Harnessing the power of phylogenomics to disentangle the directionality and signatures of interkingdom host jumping in the parasitic fungal genus Tolypocladium.</title>
        <authorList>
            <person name="Quandt C.A."/>
            <person name="Patterson W."/>
            <person name="Spatafora J.W."/>
        </authorList>
    </citation>
    <scope>NUCLEOTIDE SEQUENCE [LARGE SCALE GENOMIC DNA]</scope>
    <source>
        <strain evidence="6 7">CBS 113982</strain>
    </source>
</reference>
<dbReference type="PANTHER" id="PTHR45527:SF16">
    <property type="entry name" value="NONRIBOSOMAL PEPTIDE SYNTHASE ATNA-RELATED"/>
    <property type="match status" value="1"/>
</dbReference>
<dbReference type="InterPro" id="IPR020806">
    <property type="entry name" value="PKS_PP-bd"/>
</dbReference>
<organism evidence="6 7">
    <name type="scientific">Tolypocladium capitatum</name>
    <dbReference type="NCBI Taxonomy" id="45235"/>
    <lineage>
        <taxon>Eukaryota</taxon>
        <taxon>Fungi</taxon>
        <taxon>Dikarya</taxon>
        <taxon>Ascomycota</taxon>
        <taxon>Pezizomycotina</taxon>
        <taxon>Sordariomycetes</taxon>
        <taxon>Hypocreomycetidae</taxon>
        <taxon>Hypocreales</taxon>
        <taxon>Ophiocordycipitaceae</taxon>
        <taxon>Tolypocladium</taxon>
    </lineage>
</organism>
<dbReference type="SUPFAM" id="SSF47336">
    <property type="entry name" value="ACP-like"/>
    <property type="match status" value="2"/>
</dbReference>
<evidence type="ECO:0000256" key="2">
    <source>
        <dbReference type="ARBA" id="ARBA00022553"/>
    </source>
</evidence>
<dbReference type="GO" id="GO:0044550">
    <property type="term" value="P:secondary metabolite biosynthetic process"/>
    <property type="evidence" value="ECO:0007669"/>
    <property type="project" value="TreeGrafter"/>
</dbReference>
<dbReference type="OrthoDB" id="416786at2759"/>
<dbReference type="Pfam" id="PF00550">
    <property type="entry name" value="PP-binding"/>
    <property type="match status" value="2"/>
</dbReference>
<dbReference type="Gene3D" id="1.10.1200.10">
    <property type="entry name" value="ACP-like"/>
    <property type="match status" value="2"/>
</dbReference>
<proteinExistence type="predicted"/>